<keyword evidence="3" id="KW-1185">Reference proteome</keyword>
<evidence type="ECO:0000256" key="1">
    <source>
        <dbReference type="SAM" id="MobiDB-lite"/>
    </source>
</evidence>
<dbReference type="RefSeq" id="WP_264506590.1">
    <property type="nucleotide sequence ID" value="NZ_JAPDFL010000001.1"/>
</dbReference>
<gene>
    <name evidence="2" type="ORF">OKW52_15950</name>
</gene>
<dbReference type="Gene3D" id="3.30.565.10">
    <property type="entry name" value="Histidine kinase-like ATPase, C-terminal domain"/>
    <property type="match status" value="1"/>
</dbReference>
<dbReference type="InterPro" id="IPR036890">
    <property type="entry name" value="HATPase_C_sf"/>
</dbReference>
<reference evidence="2 3" key="1">
    <citation type="submission" date="2022-10" db="EMBL/GenBank/DDBJ databases">
        <title>Pararhodobacter sp. nov., isolated from marine algae.</title>
        <authorList>
            <person name="Choi B.J."/>
            <person name="Kim J.M."/>
            <person name="Lee J.K."/>
            <person name="Choi D.G."/>
            <person name="Jeon C.O."/>
        </authorList>
    </citation>
    <scope>NUCLEOTIDE SEQUENCE [LARGE SCALE GENOMIC DNA]</scope>
    <source>
        <strain evidence="2 3">ZQ420</strain>
    </source>
</reference>
<keyword evidence="2" id="KW-0547">Nucleotide-binding</keyword>
<name>A0ABT3H1L1_9RHOB</name>
<keyword evidence="2" id="KW-0067">ATP-binding</keyword>
<protein>
    <submittedName>
        <fullName evidence="2">ATP-binding protein</fullName>
    </submittedName>
</protein>
<dbReference type="Pfam" id="PF13589">
    <property type="entry name" value="HATPase_c_3"/>
    <property type="match status" value="1"/>
</dbReference>
<dbReference type="EMBL" id="JAPDFL010000001">
    <property type="protein sequence ID" value="MCW1933710.1"/>
    <property type="molecule type" value="Genomic_DNA"/>
</dbReference>
<feature type="region of interest" description="Disordered" evidence="1">
    <location>
        <begin position="457"/>
        <end position="508"/>
    </location>
</feature>
<accession>A0ABT3H1L1</accession>
<feature type="compositionally biased region" description="Acidic residues" evidence="1">
    <location>
        <begin position="462"/>
        <end position="476"/>
    </location>
</feature>
<dbReference type="Proteomes" id="UP001208938">
    <property type="component" value="Unassembled WGS sequence"/>
</dbReference>
<proteinExistence type="predicted"/>
<evidence type="ECO:0000313" key="2">
    <source>
        <dbReference type="EMBL" id="MCW1933710.1"/>
    </source>
</evidence>
<organism evidence="2 3">
    <name type="scientific">Pararhodobacter zhoushanensis</name>
    <dbReference type="NCBI Taxonomy" id="2479545"/>
    <lineage>
        <taxon>Bacteria</taxon>
        <taxon>Pseudomonadati</taxon>
        <taxon>Pseudomonadota</taxon>
        <taxon>Alphaproteobacteria</taxon>
        <taxon>Rhodobacterales</taxon>
        <taxon>Paracoccaceae</taxon>
        <taxon>Pararhodobacter</taxon>
    </lineage>
</organism>
<evidence type="ECO:0000313" key="3">
    <source>
        <dbReference type="Proteomes" id="UP001208938"/>
    </source>
</evidence>
<dbReference type="SUPFAM" id="SSF55874">
    <property type="entry name" value="ATPase domain of HSP90 chaperone/DNA topoisomerase II/histidine kinase"/>
    <property type="match status" value="1"/>
</dbReference>
<comment type="caution">
    <text evidence="2">The sequence shown here is derived from an EMBL/GenBank/DDBJ whole genome shotgun (WGS) entry which is preliminary data.</text>
</comment>
<dbReference type="GO" id="GO:0005524">
    <property type="term" value="F:ATP binding"/>
    <property type="evidence" value="ECO:0007669"/>
    <property type="project" value="UniProtKB-KW"/>
</dbReference>
<sequence length="776" mass="87498">MTQEFDLTPDARVLQMLGEINLHQWRCVAELIDNSIDGFVGAARAGTPIDHPEITITIPTPNKSDARLSIRDNGPGMAIDVLERAVRAGWSGNNPLTNLGLFGMGFNIATARLGTVTEVWTTRAGEPEWVGVRIDLEGLRASQSYKTPRQTRVKPDHTQHGTEIIITKLKPDQRAYLARSANLGAIRKHLARAYSAILRESEAGRIRLKVNGTKLEPRRHCHWDPDRSVELSDGTVVHAVERFDVALAPRRYCTHCMRALSGDEEQCPNGGPNCEIVTTERRVRGWVGLQRYLHKSDFGIDFIRNGRKIEIGSKDLFAWNNGDNAEIEYPIDDPRNRGRFVGEVHLDHCRVSYTKDRFERDDPSWEEMVRVVRGEGPLRPQAAKQSGFDGNTSPLYKLFQAFRRSSPQGKNGLWSRVLVVKDNDRSEQMAQSFYENDADYLDDERWWKLVEEQDKEILGESGDTDLPDGFLDDGEDGSTSGGSQGDTDGADVSPEPEPAEPPAERNQIHELSRKYVHPTYRVEFQVEAFASEPTDKALTGSLPWSFELDDVATRTYAFVMNPTHDVFRSTTMTAMDALLTELSVQTLDFLKGQVHDVTLANILADYRSSYASATRLEPSEVISMANTGLEEFAKAVANLIPEGQGQTYYAELSKPDREHVARRMAARGVVDVPKVISEGRFWEYMDPQAVVATFTRHPELFFDGKYWSDPYETLSFGADHIDEEARRRLVLRYEAYLGDTLWLANQSSRDLETANRDEIIRASCSLRLMKPDVDLE</sequence>